<dbReference type="STRING" id="690850.Desaf_2863"/>
<dbReference type="HOGENOM" id="CLU_136025_4_0_7"/>
<name>F3Z1P0_DESAF</name>
<organism evidence="2 3">
    <name type="scientific">Desulfocurvibacter africanus subsp. africanus str. Walvis Bay</name>
    <dbReference type="NCBI Taxonomy" id="690850"/>
    <lineage>
        <taxon>Bacteria</taxon>
        <taxon>Pseudomonadati</taxon>
        <taxon>Thermodesulfobacteriota</taxon>
        <taxon>Desulfovibrionia</taxon>
        <taxon>Desulfovibrionales</taxon>
        <taxon>Desulfovibrionaceae</taxon>
        <taxon>Desulfocurvibacter</taxon>
    </lineage>
</organism>
<dbReference type="KEGG" id="daf:Desaf_2863"/>
<sequence>MPLYEYRCDACAHEFEDIRPANEEAPLPCPKCAKPEARRMVSAVHLKGNPSPLKDYGTVKMAPKTGGCGSGKGGFS</sequence>
<gene>
    <name evidence="2" type="ORF">Desaf_2863</name>
</gene>
<dbReference type="PANTHER" id="PTHR34404:SF3">
    <property type="entry name" value="REGULATORY PROTEIN, FMDB FAMILY"/>
    <property type="match status" value="1"/>
</dbReference>
<evidence type="ECO:0000313" key="2">
    <source>
        <dbReference type="EMBL" id="EGJ51175.1"/>
    </source>
</evidence>
<dbReference type="RefSeq" id="WP_005983960.1">
    <property type="nucleotide sequence ID" value="NC_016629.1"/>
</dbReference>
<proteinExistence type="predicted"/>
<dbReference type="AlphaFoldDB" id="F3Z1P0"/>
<feature type="domain" description="Putative regulatory protein FmdB zinc ribbon" evidence="1">
    <location>
        <begin position="1"/>
        <end position="42"/>
    </location>
</feature>
<keyword evidence="3" id="KW-1185">Reference proteome</keyword>
<protein>
    <submittedName>
        <fullName evidence="2">Regulatory protein, FmdB family</fullName>
    </submittedName>
</protein>
<evidence type="ECO:0000313" key="3">
    <source>
        <dbReference type="Proteomes" id="UP000007844"/>
    </source>
</evidence>
<accession>F3Z1P0</accession>
<dbReference type="EMBL" id="CP003221">
    <property type="protein sequence ID" value="EGJ51175.1"/>
    <property type="molecule type" value="Genomic_DNA"/>
</dbReference>
<dbReference type="InterPro" id="IPR013429">
    <property type="entry name" value="Regulatory_FmdB_Zinc_ribbon"/>
</dbReference>
<dbReference type="NCBIfam" id="TIGR02605">
    <property type="entry name" value="CxxC_CxxC_SSSS"/>
    <property type="match status" value="1"/>
</dbReference>
<dbReference type="eggNOG" id="ENOG5030XQU">
    <property type="taxonomic scope" value="Bacteria"/>
</dbReference>
<dbReference type="Pfam" id="PF09723">
    <property type="entry name" value="Zn_ribbon_8"/>
    <property type="match status" value="1"/>
</dbReference>
<dbReference type="Proteomes" id="UP000007844">
    <property type="component" value="Chromosome"/>
</dbReference>
<dbReference type="SMART" id="SM00834">
    <property type="entry name" value="CxxC_CXXC_SSSS"/>
    <property type="match status" value="1"/>
</dbReference>
<dbReference type="PANTHER" id="PTHR34404">
    <property type="entry name" value="REGULATORY PROTEIN, FMDB FAMILY"/>
    <property type="match status" value="1"/>
</dbReference>
<evidence type="ECO:0000259" key="1">
    <source>
        <dbReference type="SMART" id="SM00834"/>
    </source>
</evidence>
<reference evidence="2 3" key="1">
    <citation type="journal article" date="2011" name="J. Bacteriol.">
        <title>Genome sequence of the mercury-methylating and pleomorphic Desulfovibrio africanus Strain Walvis Bay.</title>
        <authorList>
            <person name="Brown S.D."/>
            <person name="Wall J.D."/>
            <person name="Kucken A.M."/>
            <person name="Gilmour C.C."/>
            <person name="Podar M."/>
            <person name="Brandt C.C."/>
            <person name="Teshima H."/>
            <person name="Detter J.C."/>
            <person name="Han C.S."/>
            <person name="Land M.L."/>
            <person name="Lucas S."/>
            <person name="Han J."/>
            <person name="Pennacchio L."/>
            <person name="Nolan M."/>
            <person name="Pitluck S."/>
            <person name="Woyke T."/>
            <person name="Goodwin L."/>
            <person name="Palumbo A.V."/>
            <person name="Elias D.A."/>
        </authorList>
    </citation>
    <scope>NUCLEOTIDE SEQUENCE [LARGE SCALE GENOMIC DNA]</scope>
    <source>
        <strain evidence="2 3">Walvis Bay</strain>
    </source>
</reference>